<dbReference type="InterPro" id="IPR000523">
    <property type="entry name" value="Mg_chelatse_chII-like_cat_dom"/>
</dbReference>
<organism evidence="5 6">
    <name type="scientific">Proteobacteria bacterium 228</name>
    <dbReference type="NCBI Taxonomy" id="2083153"/>
    <lineage>
        <taxon>Bacteria</taxon>
        <taxon>Pseudomonadati</taxon>
        <taxon>Pseudomonadota</taxon>
    </lineage>
</organism>
<dbReference type="PROSITE" id="PS50051">
    <property type="entry name" value="MCM_2"/>
    <property type="match status" value="1"/>
</dbReference>
<comment type="caution">
    <text evidence="5">The sequence shown here is derived from an EMBL/GenBank/DDBJ whole genome shotgun (WGS) entry which is preliminary data.</text>
</comment>
<dbReference type="InterPro" id="IPR027417">
    <property type="entry name" value="P-loop_NTPase"/>
</dbReference>
<keyword evidence="3" id="KW-0067">ATP-binding</keyword>
<dbReference type="GO" id="GO:0005524">
    <property type="term" value="F:ATP binding"/>
    <property type="evidence" value="ECO:0007669"/>
    <property type="project" value="UniProtKB-KW"/>
</dbReference>
<dbReference type="SUPFAM" id="SSF52540">
    <property type="entry name" value="P-loop containing nucleoside triphosphate hydrolases"/>
    <property type="match status" value="1"/>
</dbReference>
<dbReference type="InterPro" id="IPR003593">
    <property type="entry name" value="AAA+_ATPase"/>
</dbReference>
<dbReference type="SMART" id="SM00382">
    <property type="entry name" value="AAA"/>
    <property type="match status" value="1"/>
</dbReference>
<sequence length="501" mass="53991">MTLAVVNSRALLGVDAPAVTVEVHISAGLPALNMVGLPEAAVRESKERVRSAIQTSQLEFPLGRITVNLAPADLPKTGGRYDLAIALGILAASGQIPLEPLKHLECIGELALDGRIRPVPGALVAARASRDARRCLVLPADNAPRAALVQQAQLLPVTHLLGLCAHLKGLTPLPFYEGCISASAMPDYPDILDVKGQQQAKRALQVVASGGHNALLFGPPGTGKTLLASRLPGLLPVLDEEEALEVAAVESLLAGYLEEGGWPQRPFRAPHHSASAAALVGGGSEPRPGDISLAHQGVLFLDELPEFDRKVLEVMREPLESGHITLSRARAKVTFPARFQLIAAMNPCPCGYHGDSSGRCQCSAEQIRRYRSRLSGPLLDRIDLHLRVQTPDWQTLRQAERSGPNSAQIRQQVTEVRQLQLQRQGCLNAHLQGQALDQFCDVDEATAATLRQAVDRLGLSARAYHRVLRVSRTLADMAGEAQIGMRHVLEALSYRQLDRPV</sequence>
<keyword evidence="5" id="KW-0645">Protease</keyword>
<evidence type="ECO:0000256" key="1">
    <source>
        <dbReference type="ARBA" id="ARBA00006354"/>
    </source>
</evidence>
<dbReference type="NCBIfam" id="NF007365">
    <property type="entry name" value="PRK09862.1"/>
    <property type="match status" value="1"/>
</dbReference>
<evidence type="ECO:0000313" key="6">
    <source>
        <dbReference type="Proteomes" id="UP000238196"/>
    </source>
</evidence>
<comment type="similarity">
    <text evidence="1">Belongs to the Mg-chelatase subunits D/I family. ComM subfamily.</text>
</comment>
<evidence type="ECO:0000256" key="3">
    <source>
        <dbReference type="ARBA" id="ARBA00022840"/>
    </source>
</evidence>
<proteinExistence type="inferred from homology"/>
<protein>
    <submittedName>
        <fullName evidence="5">ATP-dependent protease</fullName>
    </submittedName>
</protein>
<dbReference type="Pfam" id="PF13541">
    <property type="entry name" value="ChlI"/>
    <property type="match status" value="1"/>
</dbReference>
<dbReference type="Proteomes" id="UP000238196">
    <property type="component" value="Unassembled WGS sequence"/>
</dbReference>
<keyword evidence="2" id="KW-0547">Nucleotide-binding</keyword>
<dbReference type="Gene3D" id="3.40.50.300">
    <property type="entry name" value="P-loop containing nucleotide triphosphate hydrolases"/>
    <property type="match status" value="1"/>
</dbReference>
<reference evidence="5 6" key="1">
    <citation type="submission" date="2018-02" db="EMBL/GenBank/DDBJ databases">
        <title>novel marine gammaproteobacteria from coastal saline agro ecosystem.</title>
        <authorList>
            <person name="Krishnan R."/>
            <person name="Ramesh Kumar N."/>
        </authorList>
    </citation>
    <scope>NUCLEOTIDE SEQUENCE [LARGE SCALE GENOMIC DNA]</scope>
    <source>
        <strain evidence="5 6">228</strain>
    </source>
</reference>
<feature type="domain" description="MCM C-terminal AAA(+) ATPase" evidence="4">
    <location>
        <begin position="289"/>
        <end position="384"/>
    </location>
</feature>
<dbReference type="NCBIfam" id="TIGR00368">
    <property type="entry name" value="YifB family Mg chelatase-like AAA ATPase"/>
    <property type="match status" value="1"/>
</dbReference>
<dbReference type="AlphaFoldDB" id="A0A2S5KSE3"/>
<dbReference type="Pfam" id="PF01078">
    <property type="entry name" value="Mg_chelatase"/>
    <property type="match status" value="1"/>
</dbReference>
<dbReference type="PRINTS" id="PR01657">
    <property type="entry name" value="MCMFAMILY"/>
</dbReference>
<keyword evidence="5" id="KW-0378">Hydrolase</keyword>
<dbReference type="InterPro" id="IPR014721">
    <property type="entry name" value="Ribsml_uS5_D2-typ_fold_subgr"/>
</dbReference>
<dbReference type="InterPro" id="IPR045006">
    <property type="entry name" value="CHLI-like"/>
</dbReference>
<dbReference type="InterPro" id="IPR001208">
    <property type="entry name" value="MCM_dom"/>
</dbReference>
<dbReference type="CDD" id="cd00009">
    <property type="entry name" value="AAA"/>
    <property type="match status" value="1"/>
</dbReference>
<dbReference type="GO" id="GO:0003677">
    <property type="term" value="F:DNA binding"/>
    <property type="evidence" value="ECO:0007669"/>
    <property type="project" value="InterPro"/>
</dbReference>
<dbReference type="PANTHER" id="PTHR32039">
    <property type="entry name" value="MAGNESIUM-CHELATASE SUBUNIT CHLI"/>
    <property type="match status" value="1"/>
</dbReference>
<dbReference type="InterPro" id="IPR020568">
    <property type="entry name" value="Ribosomal_Su5_D2-typ_SF"/>
</dbReference>
<dbReference type="OrthoDB" id="9813147at2"/>
<name>A0A2S5KSE3_9PROT</name>
<dbReference type="PANTHER" id="PTHR32039:SF7">
    <property type="entry name" value="COMPETENCE PROTEIN COMM"/>
    <property type="match status" value="1"/>
</dbReference>
<gene>
    <name evidence="5" type="ORF">C4K68_08860</name>
</gene>
<evidence type="ECO:0000256" key="2">
    <source>
        <dbReference type="ARBA" id="ARBA00022741"/>
    </source>
</evidence>
<dbReference type="InterPro" id="IPR025158">
    <property type="entry name" value="Mg_chelat-rel_C"/>
</dbReference>
<dbReference type="InterPro" id="IPR004482">
    <property type="entry name" value="Mg_chelat-rel"/>
</dbReference>
<dbReference type="Gene3D" id="3.30.230.10">
    <property type="match status" value="1"/>
</dbReference>
<evidence type="ECO:0000313" key="5">
    <source>
        <dbReference type="EMBL" id="PPC77764.1"/>
    </source>
</evidence>
<dbReference type="GO" id="GO:0008233">
    <property type="term" value="F:peptidase activity"/>
    <property type="evidence" value="ECO:0007669"/>
    <property type="project" value="UniProtKB-KW"/>
</dbReference>
<accession>A0A2S5KSE3</accession>
<dbReference type="GO" id="GO:0006508">
    <property type="term" value="P:proteolysis"/>
    <property type="evidence" value="ECO:0007669"/>
    <property type="project" value="UniProtKB-KW"/>
</dbReference>
<dbReference type="Pfam" id="PF13335">
    <property type="entry name" value="Mg_chelatase_C"/>
    <property type="match status" value="1"/>
</dbReference>
<dbReference type="SUPFAM" id="SSF54211">
    <property type="entry name" value="Ribosomal protein S5 domain 2-like"/>
    <property type="match status" value="1"/>
</dbReference>
<dbReference type="EMBL" id="PRLP01000026">
    <property type="protein sequence ID" value="PPC77764.1"/>
    <property type="molecule type" value="Genomic_DNA"/>
</dbReference>
<evidence type="ECO:0000259" key="4">
    <source>
        <dbReference type="PROSITE" id="PS50051"/>
    </source>
</evidence>